<dbReference type="Gene3D" id="2.120.10.30">
    <property type="entry name" value="TolB, C-terminal domain"/>
    <property type="match status" value="1"/>
</dbReference>
<organism evidence="2 3">
    <name type="scientific">Mytilus edulis</name>
    <name type="common">Blue mussel</name>
    <dbReference type="NCBI Taxonomy" id="6550"/>
    <lineage>
        <taxon>Eukaryota</taxon>
        <taxon>Metazoa</taxon>
        <taxon>Spiralia</taxon>
        <taxon>Lophotrochozoa</taxon>
        <taxon>Mollusca</taxon>
        <taxon>Bivalvia</taxon>
        <taxon>Autobranchia</taxon>
        <taxon>Pteriomorphia</taxon>
        <taxon>Mytilida</taxon>
        <taxon>Mytiloidea</taxon>
        <taxon>Mytilidae</taxon>
        <taxon>Mytilinae</taxon>
        <taxon>Mytilus</taxon>
    </lineage>
</organism>
<dbReference type="GO" id="GO:0042813">
    <property type="term" value="F:Wnt receptor activity"/>
    <property type="evidence" value="ECO:0007669"/>
    <property type="project" value="TreeGrafter"/>
</dbReference>
<dbReference type="GO" id="GO:0060070">
    <property type="term" value="P:canonical Wnt signaling pathway"/>
    <property type="evidence" value="ECO:0007669"/>
    <property type="project" value="TreeGrafter"/>
</dbReference>
<dbReference type="InterPro" id="IPR003599">
    <property type="entry name" value="Ig_sub"/>
</dbReference>
<dbReference type="PANTHER" id="PTHR46513:SF13">
    <property type="entry name" value="EGF-LIKE DOMAIN-CONTAINING PROTEIN"/>
    <property type="match status" value="1"/>
</dbReference>
<keyword evidence="3" id="KW-1185">Reference proteome</keyword>
<evidence type="ECO:0000313" key="2">
    <source>
        <dbReference type="EMBL" id="CAG2188581.1"/>
    </source>
</evidence>
<dbReference type="InterPro" id="IPR013783">
    <property type="entry name" value="Ig-like_fold"/>
</dbReference>
<evidence type="ECO:0000259" key="1">
    <source>
        <dbReference type="PROSITE" id="PS50835"/>
    </source>
</evidence>
<dbReference type="Proteomes" id="UP000683360">
    <property type="component" value="Unassembled WGS sequence"/>
</dbReference>
<protein>
    <recommendedName>
        <fullName evidence="1">Ig-like domain-containing protein</fullName>
    </recommendedName>
</protein>
<dbReference type="SMART" id="SM00409">
    <property type="entry name" value="IG"/>
    <property type="match status" value="2"/>
</dbReference>
<dbReference type="GO" id="GO:0017147">
    <property type="term" value="F:Wnt-protein binding"/>
    <property type="evidence" value="ECO:0007669"/>
    <property type="project" value="TreeGrafter"/>
</dbReference>
<dbReference type="InterPro" id="IPR011042">
    <property type="entry name" value="6-blade_b-propeller_TolB-like"/>
</dbReference>
<dbReference type="Pfam" id="PF13927">
    <property type="entry name" value="Ig_3"/>
    <property type="match status" value="1"/>
</dbReference>
<sequence length="416" mass="46905">MFVHFNRFNYTFVENITLETVIVTEHYPVGVAIDPVDYHVYWTETFSSSRRIRRCNFDGTNPVVLINEKSPWTISLDLINRWIYFGTVIGTIGRFEMNGTYQETIIANGIGYVSDLSIDTNLDYIYWIEYDTGDLKSADINSYNVSYVYDGNSSNSEHGIDNDNNYIYFSNFHQILRIDKLNKKEPNVLLSETETIYSVLMYKTKDIPTVTITNAAYNTTYGYNVTLECMIVSFPKHINVYWQHIYNKTVLNITSDSPGVYGSKVTDPSLSILHVTAEDSGDYICFAVNIVGTGNSEPTSLTVLGEIPTVTIKHAAYNTTYGYNVTLECMCVHNKSTLLMYALATKDYDYKNAKQDGCVTDPSLTILHVTAEDSGDYICFAVNIVGTGNSEPTSLTVLGGIHLFTFIEPNKSWNDV</sequence>
<dbReference type="InterPro" id="IPR000033">
    <property type="entry name" value="LDLR_classB_rpt"/>
</dbReference>
<gene>
    <name evidence="2" type="ORF">MEDL_3993</name>
</gene>
<dbReference type="CDD" id="cd00096">
    <property type="entry name" value="Ig"/>
    <property type="match status" value="1"/>
</dbReference>
<dbReference type="PROSITE" id="PS50835">
    <property type="entry name" value="IG_LIKE"/>
    <property type="match status" value="2"/>
</dbReference>
<dbReference type="GO" id="GO:0005886">
    <property type="term" value="C:plasma membrane"/>
    <property type="evidence" value="ECO:0007669"/>
    <property type="project" value="TreeGrafter"/>
</dbReference>
<feature type="domain" description="Ig-like" evidence="1">
    <location>
        <begin position="208"/>
        <end position="302"/>
    </location>
</feature>
<accession>A0A8S3PZV1</accession>
<reference evidence="2" key="1">
    <citation type="submission" date="2021-03" db="EMBL/GenBank/DDBJ databases">
        <authorList>
            <person name="Bekaert M."/>
        </authorList>
    </citation>
    <scope>NUCLEOTIDE SEQUENCE</scope>
</reference>
<dbReference type="SMART" id="SM00135">
    <property type="entry name" value="LY"/>
    <property type="match status" value="3"/>
</dbReference>
<dbReference type="InterPro" id="IPR050778">
    <property type="entry name" value="Cueball_EGF_LRP_Nidogen"/>
</dbReference>
<name>A0A8S3PZV1_MYTED</name>
<evidence type="ECO:0000313" key="3">
    <source>
        <dbReference type="Proteomes" id="UP000683360"/>
    </source>
</evidence>
<dbReference type="SMART" id="SM00408">
    <property type="entry name" value="IGc2"/>
    <property type="match status" value="2"/>
</dbReference>
<dbReference type="PANTHER" id="PTHR46513">
    <property type="entry name" value="VITELLOGENIN RECEPTOR-LIKE PROTEIN-RELATED-RELATED"/>
    <property type="match status" value="1"/>
</dbReference>
<comment type="caution">
    <text evidence="2">The sequence shown here is derived from an EMBL/GenBank/DDBJ whole genome shotgun (WGS) entry which is preliminary data.</text>
</comment>
<dbReference type="AlphaFoldDB" id="A0A8S3PZV1"/>
<feature type="domain" description="Ig-like" evidence="1">
    <location>
        <begin position="308"/>
        <end position="396"/>
    </location>
</feature>
<dbReference type="OrthoDB" id="6124098at2759"/>
<dbReference type="Gene3D" id="2.60.40.10">
    <property type="entry name" value="Immunoglobulins"/>
    <property type="match status" value="2"/>
</dbReference>
<dbReference type="InterPro" id="IPR007110">
    <property type="entry name" value="Ig-like_dom"/>
</dbReference>
<dbReference type="InterPro" id="IPR036179">
    <property type="entry name" value="Ig-like_dom_sf"/>
</dbReference>
<proteinExistence type="predicted"/>
<dbReference type="SUPFAM" id="SSF63825">
    <property type="entry name" value="YWTD domain"/>
    <property type="match status" value="1"/>
</dbReference>
<dbReference type="SUPFAM" id="SSF48726">
    <property type="entry name" value="Immunoglobulin"/>
    <property type="match status" value="2"/>
</dbReference>
<dbReference type="InterPro" id="IPR003598">
    <property type="entry name" value="Ig_sub2"/>
</dbReference>
<dbReference type="EMBL" id="CAJPWZ010000256">
    <property type="protein sequence ID" value="CAG2188581.1"/>
    <property type="molecule type" value="Genomic_DNA"/>
</dbReference>